<dbReference type="Pfam" id="PF00076">
    <property type="entry name" value="RRM_1"/>
    <property type="match status" value="2"/>
</dbReference>
<dbReference type="PROSITE" id="PS01159">
    <property type="entry name" value="WW_DOMAIN_1"/>
    <property type="match status" value="1"/>
</dbReference>
<dbReference type="Gene3D" id="3.30.70.330">
    <property type="match status" value="2"/>
</dbReference>
<dbReference type="InterPro" id="IPR001202">
    <property type="entry name" value="WW_dom"/>
</dbReference>
<feature type="compositionally biased region" description="Low complexity" evidence="2">
    <location>
        <begin position="719"/>
        <end position="778"/>
    </location>
</feature>
<evidence type="ECO:0000256" key="1">
    <source>
        <dbReference type="PROSITE-ProRule" id="PRU00176"/>
    </source>
</evidence>
<dbReference type="SMART" id="SM00360">
    <property type="entry name" value="RRM"/>
    <property type="match status" value="2"/>
</dbReference>
<dbReference type="FunFam" id="3.30.70.330:FF:000374">
    <property type="entry name" value="Flowering time control protein FCA"/>
    <property type="match status" value="1"/>
</dbReference>
<keyword evidence="6" id="KW-1185">Reference proteome</keyword>
<feature type="compositionally biased region" description="Gly residues" evidence="2">
    <location>
        <begin position="81"/>
        <end position="91"/>
    </location>
</feature>
<dbReference type="EMBL" id="JACTNZ010000002">
    <property type="protein sequence ID" value="KAG5559808.1"/>
    <property type="molecule type" value="Genomic_DNA"/>
</dbReference>
<proteinExistence type="predicted"/>
<dbReference type="InterPro" id="IPR000504">
    <property type="entry name" value="RRM_dom"/>
</dbReference>
<organism evidence="5 6">
    <name type="scientific">Rhododendron griersonianum</name>
    <dbReference type="NCBI Taxonomy" id="479676"/>
    <lineage>
        <taxon>Eukaryota</taxon>
        <taxon>Viridiplantae</taxon>
        <taxon>Streptophyta</taxon>
        <taxon>Embryophyta</taxon>
        <taxon>Tracheophyta</taxon>
        <taxon>Spermatophyta</taxon>
        <taxon>Magnoliopsida</taxon>
        <taxon>eudicotyledons</taxon>
        <taxon>Gunneridae</taxon>
        <taxon>Pentapetalae</taxon>
        <taxon>asterids</taxon>
        <taxon>Ericales</taxon>
        <taxon>Ericaceae</taxon>
        <taxon>Ericoideae</taxon>
        <taxon>Rhodoreae</taxon>
        <taxon>Rhododendron</taxon>
    </lineage>
</organism>
<evidence type="ECO:0008006" key="7">
    <source>
        <dbReference type="Google" id="ProtNLM"/>
    </source>
</evidence>
<feature type="region of interest" description="Disordered" evidence="2">
    <location>
        <begin position="355"/>
        <end position="385"/>
    </location>
</feature>
<feature type="domain" description="WW" evidence="3">
    <location>
        <begin position="680"/>
        <end position="713"/>
    </location>
</feature>
<dbReference type="PANTHER" id="PTHR15241">
    <property type="entry name" value="TRANSFORMER-2-RELATED"/>
    <property type="match status" value="1"/>
</dbReference>
<dbReference type="InterPro" id="IPR012677">
    <property type="entry name" value="Nucleotide-bd_a/b_plait_sf"/>
</dbReference>
<feature type="region of interest" description="Disordered" evidence="2">
    <location>
        <begin position="1"/>
        <end position="95"/>
    </location>
</feature>
<feature type="region of interest" description="Disordered" evidence="2">
    <location>
        <begin position="465"/>
        <end position="489"/>
    </location>
</feature>
<evidence type="ECO:0000256" key="2">
    <source>
        <dbReference type="SAM" id="MobiDB-lite"/>
    </source>
</evidence>
<dbReference type="InterPro" id="IPR035979">
    <property type="entry name" value="RBD_domain_sf"/>
</dbReference>
<feature type="domain" description="RRM" evidence="4">
    <location>
        <begin position="174"/>
        <end position="263"/>
    </location>
</feature>
<dbReference type="SUPFAM" id="SSF54928">
    <property type="entry name" value="RNA-binding domain, RBD"/>
    <property type="match status" value="2"/>
</dbReference>
<dbReference type="SUPFAM" id="SSF51045">
    <property type="entry name" value="WW domain"/>
    <property type="match status" value="1"/>
</dbReference>
<dbReference type="AlphaFoldDB" id="A0AAV6L434"/>
<name>A0AAV6L434_9ERIC</name>
<dbReference type="InterPro" id="IPR036020">
    <property type="entry name" value="WW_dom_sf"/>
</dbReference>
<dbReference type="Pfam" id="PF00397">
    <property type="entry name" value="WW"/>
    <property type="match status" value="1"/>
</dbReference>
<dbReference type="GO" id="GO:0003723">
    <property type="term" value="F:RNA binding"/>
    <property type="evidence" value="ECO:0007669"/>
    <property type="project" value="UniProtKB-UniRule"/>
</dbReference>
<accession>A0AAV6L434</accession>
<dbReference type="SMART" id="SM00456">
    <property type="entry name" value="WW"/>
    <property type="match status" value="1"/>
</dbReference>
<keyword evidence="1" id="KW-0694">RNA-binding</keyword>
<evidence type="ECO:0000259" key="3">
    <source>
        <dbReference type="PROSITE" id="PS50020"/>
    </source>
</evidence>
<feature type="domain" description="RRM" evidence="4">
    <location>
        <begin position="273"/>
        <end position="353"/>
    </location>
</feature>
<evidence type="ECO:0000259" key="4">
    <source>
        <dbReference type="PROSITE" id="PS50102"/>
    </source>
</evidence>
<feature type="region of interest" description="Disordered" evidence="2">
    <location>
        <begin position="570"/>
        <end position="593"/>
    </location>
</feature>
<reference evidence="5" key="1">
    <citation type="submission" date="2020-08" db="EMBL/GenBank/DDBJ databases">
        <title>Plant Genome Project.</title>
        <authorList>
            <person name="Zhang R.-G."/>
        </authorList>
    </citation>
    <scope>NUCLEOTIDE SEQUENCE</scope>
    <source>
        <strain evidence="5">WSP0</strain>
        <tissue evidence="5">Leaf</tissue>
    </source>
</reference>
<dbReference type="Gene3D" id="2.20.70.10">
    <property type="match status" value="1"/>
</dbReference>
<dbReference type="PROSITE" id="PS50102">
    <property type="entry name" value="RRM"/>
    <property type="match status" value="2"/>
</dbReference>
<feature type="compositionally biased region" description="Gly residues" evidence="2">
    <location>
        <begin position="361"/>
        <end position="371"/>
    </location>
</feature>
<comment type="caution">
    <text evidence="5">The sequence shown here is derived from an EMBL/GenBank/DDBJ whole genome shotgun (WGS) entry which is preliminary data.</text>
</comment>
<gene>
    <name evidence="5" type="ORF">RHGRI_003186</name>
</gene>
<evidence type="ECO:0000313" key="5">
    <source>
        <dbReference type="EMBL" id="KAG5559808.1"/>
    </source>
</evidence>
<dbReference type="PROSITE" id="PS50020">
    <property type="entry name" value="WW_DOMAIN_2"/>
    <property type="match status" value="1"/>
</dbReference>
<protein>
    <recommendedName>
        <fullName evidence="7">Flowering time control protein FCA</fullName>
    </recommendedName>
</protein>
<dbReference type="CDD" id="cd00201">
    <property type="entry name" value="WW"/>
    <property type="match status" value="1"/>
</dbReference>
<feature type="compositionally biased region" description="Low complexity" evidence="2">
    <location>
        <begin position="570"/>
        <end position="587"/>
    </location>
</feature>
<dbReference type="PANTHER" id="PTHR15241:SF308">
    <property type="entry name" value="FLOWERING TIME CONTROL PROTEIN FCA ISOFORM X1"/>
    <property type="match status" value="1"/>
</dbReference>
<sequence>MDRHRGDRFGTSPDSHPSSYRNSRGPPPPRSSDTPMNHHPRRRSPNNFRDDFSVGSGGGDGRSSGHHHRPFDSPPRYPPVGGRGAGGGFRPMGGDVFNSDQHMPLSGQKRGYPFSTRGGSPDHIDGGNFAKLFVGSVPRTATEEEVSWLSHSHQAVNLAHIYAVTKSLRVCITFFVIVSSISIDSPLKLLHHEFPSLIRPLFEEHGNVLEVALIKDKRTGQQQGCCFIKYATSEEANRAIRGLHNQRTLPGGVGPIQVRYADGERERLGAVEHKLFVGSLSKQATEKEVEEIFSPYGRVEDVYLMRDEMKQSRGCGFVKFSQREMAMAAISSLNGLYTMKGCDQPLIVRFADPKRPRAGESRGGPAFGGPAFGPRFESPGVRPTLNPGEPMLGRIPSNAWHTMSPNAGPLPNAGIQGFGSQLLPRSGDGPTPTVGGALDGHGGSADGVLRGLAVSSSALQQNFNQSLPQVPSNGQQQISPLQKPLQSPQDFTASLQLHPQPSLSYSQMLTPNAPLQHFGQLPIPQPFAQNPFTQALPSQQLTVSQPQANQGASSAQQAPMNVNLQPLMQPSPAQQQLHQSLQQSPSQFAQMLSQQKQNLQASFQSSQQTFSQLQQQFQLMQPSNQNLMPQQSSQATKQQAMWAGMVPQTVATSPSITAAADVPPSTSAAPVLPVVSQAVAPAKCAWTEHTSPDGYKYYYNSSTGQSTWEKPEELTLFEQQQQQQKPPLQQPHPQSHPQSLSAQQVPQMQQLQLQNQPQTQHHPQQLQQSSLPSSYQASGVKGPRNAQVSCSLVTGSSIIGFGVFLYEKIISSMGRVGDPTMLLRSGCGKTSLQVLNSFCFFSLARIFF</sequence>
<evidence type="ECO:0000313" key="6">
    <source>
        <dbReference type="Proteomes" id="UP000823749"/>
    </source>
</evidence>
<dbReference type="Proteomes" id="UP000823749">
    <property type="component" value="Chromosome 2"/>
</dbReference>
<feature type="region of interest" description="Disordered" evidence="2">
    <location>
        <begin position="717"/>
        <end position="780"/>
    </location>
</feature>